<reference evidence="2" key="1">
    <citation type="submission" date="2025-08" db="UniProtKB">
        <authorList>
            <consortium name="Ensembl"/>
        </authorList>
    </citation>
    <scope>IDENTIFICATION</scope>
</reference>
<accession>A0A8D2J9J5</accession>
<dbReference type="Proteomes" id="UP000694545">
    <property type="component" value="Unplaced"/>
</dbReference>
<proteinExistence type="predicted"/>
<keyword evidence="1" id="KW-0812">Transmembrane</keyword>
<keyword evidence="3" id="KW-1185">Reference proteome</keyword>
<sequence>LQQTILLSDVLEATANVDLELVVNGVNYHLFCFGGISFTITLILSSLGNLLAGEGWMLKYSRQKTDRQPGMKMHNTPRVFSKAAHLGQNKGWPTVEC</sequence>
<keyword evidence="1" id="KW-0472">Membrane</keyword>
<reference evidence="2" key="2">
    <citation type="submission" date="2025-09" db="UniProtKB">
        <authorList>
            <consortium name="Ensembl"/>
        </authorList>
    </citation>
    <scope>IDENTIFICATION</scope>
</reference>
<evidence type="ECO:0000313" key="2">
    <source>
        <dbReference type="Ensembl" id="ENSVKKP00000012283.1"/>
    </source>
</evidence>
<organism evidence="2 3">
    <name type="scientific">Varanus komodoensis</name>
    <name type="common">Komodo dragon</name>
    <dbReference type="NCBI Taxonomy" id="61221"/>
    <lineage>
        <taxon>Eukaryota</taxon>
        <taxon>Metazoa</taxon>
        <taxon>Chordata</taxon>
        <taxon>Craniata</taxon>
        <taxon>Vertebrata</taxon>
        <taxon>Euteleostomi</taxon>
        <taxon>Lepidosauria</taxon>
        <taxon>Squamata</taxon>
        <taxon>Bifurcata</taxon>
        <taxon>Unidentata</taxon>
        <taxon>Episquamata</taxon>
        <taxon>Toxicofera</taxon>
        <taxon>Anguimorpha</taxon>
        <taxon>Paleoanguimorpha</taxon>
        <taxon>Varanoidea</taxon>
        <taxon>Varanidae</taxon>
        <taxon>Varanus</taxon>
    </lineage>
</organism>
<keyword evidence="1" id="KW-1133">Transmembrane helix</keyword>
<evidence type="ECO:0000313" key="3">
    <source>
        <dbReference type="Proteomes" id="UP000694545"/>
    </source>
</evidence>
<protein>
    <submittedName>
        <fullName evidence="2">Uncharacterized protein</fullName>
    </submittedName>
</protein>
<feature type="transmembrane region" description="Helical" evidence="1">
    <location>
        <begin position="28"/>
        <end position="52"/>
    </location>
</feature>
<name>A0A8D2J9J5_VARKO</name>
<dbReference type="AlphaFoldDB" id="A0A8D2J9J5"/>
<evidence type="ECO:0000256" key="1">
    <source>
        <dbReference type="SAM" id="Phobius"/>
    </source>
</evidence>
<dbReference type="Ensembl" id="ENSVKKT00000012574.1">
    <property type="protein sequence ID" value="ENSVKKP00000012283.1"/>
    <property type="gene ID" value="ENSVKKG00000008542.1"/>
</dbReference>